<proteinExistence type="predicted"/>
<evidence type="ECO:0000313" key="2">
    <source>
        <dbReference type="Proteomes" id="UP000037020"/>
    </source>
</evidence>
<dbReference type="Proteomes" id="UP000037020">
    <property type="component" value="Unassembled WGS sequence"/>
</dbReference>
<dbReference type="GO" id="GO:0032259">
    <property type="term" value="P:methylation"/>
    <property type="evidence" value="ECO:0007669"/>
    <property type="project" value="UniProtKB-KW"/>
</dbReference>
<name>A0ABR5J6K7_9ACTN</name>
<feature type="non-terminal residue" evidence="1">
    <location>
        <position position="1"/>
    </location>
</feature>
<keyword evidence="2" id="KW-1185">Reference proteome</keyword>
<dbReference type="EMBL" id="LGUT01001384">
    <property type="protein sequence ID" value="KOG89040.1"/>
    <property type="molecule type" value="Genomic_DNA"/>
</dbReference>
<gene>
    <name evidence="1" type="ORF">ADK38_16445</name>
</gene>
<dbReference type="GO" id="GO:0008168">
    <property type="term" value="F:methyltransferase activity"/>
    <property type="evidence" value="ECO:0007669"/>
    <property type="project" value="UniProtKB-KW"/>
</dbReference>
<comment type="caution">
    <text evidence="1">The sequence shown here is derived from an EMBL/GenBank/DDBJ whole genome shotgun (WGS) entry which is preliminary data.</text>
</comment>
<keyword evidence="1" id="KW-0489">Methyltransferase</keyword>
<accession>A0ABR5J6K7</accession>
<keyword evidence="1" id="KW-0808">Transferase</keyword>
<protein>
    <submittedName>
        <fullName evidence="1">Methyltransferase</fullName>
    </submittedName>
</protein>
<sequence>VVDACAARRPERIVTHASTRDEAEAVGRVLAAAGYGVECVLLQAMELDPRGWTERERAVAFLLSGHRAHP</sequence>
<organism evidence="1 2">
    <name type="scientific">Streptomyces varsoviensis</name>
    <dbReference type="NCBI Taxonomy" id="67373"/>
    <lineage>
        <taxon>Bacteria</taxon>
        <taxon>Bacillati</taxon>
        <taxon>Actinomycetota</taxon>
        <taxon>Actinomycetes</taxon>
        <taxon>Kitasatosporales</taxon>
        <taxon>Streptomycetaceae</taxon>
        <taxon>Streptomyces</taxon>
    </lineage>
</organism>
<reference evidence="1 2" key="1">
    <citation type="submission" date="2015-07" db="EMBL/GenBank/DDBJ databases">
        <authorList>
            <person name="Ju K.-S."/>
            <person name="Doroghazi J.R."/>
            <person name="Metcalf W.W."/>
        </authorList>
    </citation>
    <scope>NUCLEOTIDE SEQUENCE [LARGE SCALE GENOMIC DNA]</scope>
    <source>
        <strain evidence="1 2">NRRL B-3589</strain>
    </source>
</reference>
<evidence type="ECO:0000313" key="1">
    <source>
        <dbReference type="EMBL" id="KOG89040.1"/>
    </source>
</evidence>